<comment type="caution">
    <text evidence="1">The sequence shown here is derived from an EMBL/GenBank/DDBJ whole genome shotgun (WGS) entry which is preliminary data.</text>
</comment>
<dbReference type="EMBL" id="CABFNS010000729">
    <property type="protein sequence ID" value="VUC25052.1"/>
    <property type="molecule type" value="Genomic_DNA"/>
</dbReference>
<evidence type="ECO:0000313" key="2">
    <source>
        <dbReference type="Proteomes" id="UP000766486"/>
    </source>
</evidence>
<reference evidence="1 2" key="1">
    <citation type="submission" date="2019-06" db="EMBL/GenBank/DDBJ databases">
        <authorList>
            <person name="Broberg M."/>
        </authorList>
    </citation>
    <scope>NUCLEOTIDE SEQUENCE [LARGE SCALE GENOMIC DNA]</scope>
</reference>
<accession>A0ABY6U4I4</accession>
<gene>
    <name evidence="1" type="ORF">CLO192961_LOCUS154786</name>
</gene>
<dbReference type="Proteomes" id="UP000766486">
    <property type="component" value="Unassembled WGS sequence"/>
</dbReference>
<organism evidence="1 2">
    <name type="scientific">Bionectria ochroleuca</name>
    <name type="common">Gliocladium roseum</name>
    <dbReference type="NCBI Taxonomy" id="29856"/>
    <lineage>
        <taxon>Eukaryota</taxon>
        <taxon>Fungi</taxon>
        <taxon>Dikarya</taxon>
        <taxon>Ascomycota</taxon>
        <taxon>Pezizomycotina</taxon>
        <taxon>Sordariomycetes</taxon>
        <taxon>Hypocreomycetidae</taxon>
        <taxon>Hypocreales</taxon>
        <taxon>Bionectriaceae</taxon>
        <taxon>Clonostachys</taxon>
    </lineage>
</organism>
<proteinExistence type="predicted"/>
<protein>
    <submittedName>
        <fullName evidence="1">Uncharacterized protein</fullName>
    </submittedName>
</protein>
<name>A0ABY6U4I4_BIOOC</name>
<sequence>MTAEKSWFFPPNFDMIPEVSLKLGTVIKFTSNPIDSLLRPGDGSLTDKMLPGFITQNLEYGPQVCIGKNGKRIEVGGALVERRVFDADLSQPTRQFIIAANDVNRYLHGGYNKPQGVYIVSGIMVVKKELAVSASGPNLGTDEASVYPNRIYAYRIHQIRRNFDYLLRTRGADFHTDGDENEDTPLMDYEEATAEIVRKNAADMDHVKLGQVQFDNGTIFNTVIEEDEDSDQPDLSD</sequence>
<keyword evidence="2" id="KW-1185">Reference proteome</keyword>
<evidence type="ECO:0000313" key="1">
    <source>
        <dbReference type="EMBL" id="VUC25052.1"/>
    </source>
</evidence>